<dbReference type="Proteomes" id="UP001355207">
    <property type="component" value="Chromosome 5"/>
</dbReference>
<feature type="compositionally biased region" description="Low complexity" evidence="1">
    <location>
        <begin position="450"/>
        <end position="459"/>
    </location>
</feature>
<dbReference type="RefSeq" id="XP_066076046.1">
    <property type="nucleotide sequence ID" value="XM_066219949.1"/>
</dbReference>
<dbReference type="GO" id="GO:0003688">
    <property type="term" value="F:DNA replication origin binding"/>
    <property type="evidence" value="ECO:0007669"/>
    <property type="project" value="TreeGrafter"/>
</dbReference>
<dbReference type="GeneID" id="91094874"/>
<dbReference type="GO" id="GO:0005664">
    <property type="term" value="C:nuclear origin of replication recognition complex"/>
    <property type="evidence" value="ECO:0007669"/>
    <property type="project" value="TreeGrafter"/>
</dbReference>
<feature type="domain" description="Origin recognition complex subunit 5 C-terminal" evidence="2">
    <location>
        <begin position="358"/>
        <end position="557"/>
    </location>
</feature>
<organism evidence="3 4">
    <name type="scientific">Kwoniella dendrophila CBS 6074</name>
    <dbReference type="NCBI Taxonomy" id="1295534"/>
    <lineage>
        <taxon>Eukaryota</taxon>
        <taxon>Fungi</taxon>
        <taxon>Dikarya</taxon>
        <taxon>Basidiomycota</taxon>
        <taxon>Agaricomycotina</taxon>
        <taxon>Tremellomycetes</taxon>
        <taxon>Tremellales</taxon>
        <taxon>Cryptococcaceae</taxon>
        <taxon>Kwoniella</taxon>
    </lineage>
</organism>
<dbReference type="EMBL" id="CP144102">
    <property type="protein sequence ID" value="WWC89283.1"/>
    <property type="molecule type" value="Genomic_DNA"/>
</dbReference>
<dbReference type="AlphaFoldDB" id="A0AAX4JWK3"/>
<dbReference type="InterPro" id="IPR020796">
    <property type="entry name" value="ORC5"/>
</dbReference>
<evidence type="ECO:0000313" key="4">
    <source>
        <dbReference type="Proteomes" id="UP001355207"/>
    </source>
</evidence>
<dbReference type="Pfam" id="PF14630">
    <property type="entry name" value="ORC5_C"/>
    <property type="match status" value="1"/>
</dbReference>
<sequence length="562" mass="62479">MNLTLETLLANPPCPSLVYLHHPHHSSASIIPSTPTSSSSSSTTSQVIIKIDAIEYNTPKLLLSGIMNKLYTAGGQSHIGEDEREIRTFDGFSQKFRLWWSNYISKSQGKGKGKVKTSSKSNGNTANVAHGIEKNGEIGGISSDEGVIIMITKAERLRLVLGNGWSLITRLAELTEVPVSVVLCSTMPWDHIRPIRGDAPEPVHVYLPPPTRDEILSELLPCSKHPLWPRFLDLILSSVLSICQPKIEELHYLSISLWPIYTSSLPPHKSMIHLADQSYPIGNGLHPEEIEITIKLLTDLKQKSSLSLASSIENLLPRLIGSHEFTKSFLPKSTAMDGISSIVDFGKSSLPKPPSMELTTVEKFLLVAGYTASYNPPKSDIRLFGRGALIDGKRKKGGGTRRTGYGRVRIGKVPQRLLGPKPFTLDRLLGLFSSLYTEHSSRPEELQATIGGESSGSSSEDNEIEDDWLPSIAQQSAKVERKRKREVEREKKWDDHVDELAMSVKVWGLIPQLESQGMLKRVSPQDRLDNIMLRCETDYETAKTISKELKIILDEYLYEAVM</sequence>
<evidence type="ECO:0000256" key="1">
    <source>
        <dbReference type="SAM" id="MobiDB-lite"/>
    </source>
</evidence>
<gene>
    <name evidence="3" type="ORF">L201_004204</name>
</gene>
<name>A0AAX4JWK3_9TREE</name>
<dbReference type="PANTHER" id="PTHR12705:SF0">
    <property type="entry name" value="ORIGIN RECOGNITION COMPLEX SUBUNIT 5"/>
    <property type="match status" value="1"/>
</dbReference>
<dbReference type="GO" id="GO:0006270">
    <property type="term" value="P:DNA replication initiation"/>
    <property type="evidence" value="ECO:0007669"/>
    <property type="project" value="TreeGrafter"/>
</dbReference>
<protein>
    <recommendedName>
        <fullName evidence="2">Origin recognition complex subunit 5 C-terminal domain-containing protein</fullName>
    </recommendedName>
</protein>
<accession>A0AAX4JWK3</accession>
<dbReference type="PANTHER" id="PTHR12705">
    <property type="entry name" value="ORIGIN RECOGNITION COMPLEX SUBUNIT 5"/>
    <property type="match status" value="1"/>
</dbReference>
<keyword evidence="4" id="KW-1185">Reference proteome</keyword>
<proteinExistence type="predicted"/>
<feature type="region of interest" description="Disordered" evidence="1">
    <location>
        <begin position="107"/>
        <end position="128"/>
    </location>
</feature>
<feature type="region of interest" description="Disordered" evidence="1">
    <location>
        <begin position="443"/>
        <end position="464"/>
    </location>
</feature>
<evidence type="ECO:0000313" key="3">
    <source>
        <dbReference type="EMBL" id="WWC89283.1"/>
    </source>
</evidence>
<reference evidence="3 4" key="1">
    <citation type="submission" date="2024-01" db="EMBL/GenBank/DDBJ databases">
        <title>Comparative genomics of Cryptococcus and Kwoniella reveals pathogenesis evolution and contrasting modes of karyotype evolution via chromosome fusion or intercentromeric recombination.</title>
        <authorList>
            <person name="Coelho M.A."/>
            <person name="David-Palma M."/>
            <person name="Shea T."/>
            <person name="Bowers K."/>
            <person name="McGinley-Smith S."/>
            <person name="Mohammad A.W."/>
            <person name="Gnirke A."/>
            <person name="Yurkov A.M."/>
            <person name="Nowrousian M."/>
            <person name="Sun S."/>
            <person name="Cuomo C.A."/>
            <person name="Heitman J."/>
        </authorList>
    </citation>
    <scope>NUCLEOTIDE SEQUENCE [LARGE SCALE GENOMIC DNA]</scope>
    <source>
        <strain evidence="3 4">CBS 6074</strain>
    </source>
</reference>
<evidence type="ECO:0000259" key="2">
    <source>
        <dbReference type="Pfam" id="PF14630"/>
    </source>
</evidence>
<dbReference type="InterPro" id="IPR047088">
    <property type="entry name" value="ORC5_C"/>
</dbReference>